<reference evidence="6 7" key="1">
    <citation type="journal article" date="2015" name="Antonie Van Leeuwenhoek">
        <title>Oricola cellulosilytica gen. nov., sp. nov., a cellulose-degrading bacterium of the family Phyllobacteriaceae isolated from surface seashore water, and emended descriptions of Mesorhizobium loti and Phyllobacterium myrsinacearum.</title>
        <authorList>
            <person name="Hameed A."/>
            <person name="Shahina M."/>
            <person name="Lai W.A."/>
            <person name="Lin S.Y."/>
            <person name="Young L.S."/>
            <person name="Liu Y.C."/>
            <person name="Hsu Y.H."/>
            <person name="Young C.C."/>
        </authorList>
    </citation>
    <scope>NUCLEOTIDE SEQUENCE [LARGE SCALE GENOMIC DNA]</scope>
    <source>
        <strain evidence="6 7">KCTC 52183</strain>
    </source>
</reference>
<dbReference type="Pfam" id="PF08042">
    <property type="entry name" value="PqqA"/>
    <property type="match status" value="1"/>
</dbReference>
<dbReference type="EMBL" id="SJST01000005">
    <property type="protein sequence ID" value="TCD13401.1"/>
    <property type="molecule type" value="Genomic_DNA"/>
</dbReference>
<comment type="function">
    <text evidence="5">Required for coenzyme pyrroloquinoline quinone (PQQ) biosynthesis. PQQ is probably formed by cross-linking a specific glutamate to a specific tyrosine residue and excising these residues from the peptide.</text>
</comment>
<evidence type="ECO:0000313" key="6">
    <source>
        <dbReference type="EMBL" id="TCD13401.1"/>
    </source>
</evidence>
<comment type="similarity">
    <text evidence="2 5">Belongs to the PqqA family.</text>
</comment>
<evidence type="ECO:0000256" key="3">
    <source>
        <dbReference type="ARBA" id="ARBA00015086"/>
    </source>
</evidence>
<dbReference type="RefSeq" id="WP_131569611.1">
    <property type="nucleotide sequence ID" value="NZ_JAINFK010000006.1"/>
</dbReference>
<protein>
    <recommendedName>
        <fullName evidence="3 5">Coenzyme PQQ synthesis protein A</fullName>
    </recommendedName>
    <alternativeName>
        <fullName evidence="5">Pyrroloquinoline quinone biosynthesis protein A</fullName>
    </alternativeName>
</protein>
<accession>A0A4R0PBI3</accession>
<evidence type="ECO:0000256" key="2">
    <source>
        <dbReference type="ARBA" id="ARBA00009325"/>
    </source>
</evidence>
<evidence type="ECO:0000256" key="1">
    <source>
        <dbReference type="ARBA" id="ARBA00004886"/>
    </source>
</evidence>
<name>A0A4R0PBI3_9HYPH</name>
<evidence type="ECO:0000256" key="4">
    <source>
        <dbReference type="ARBA" id="ARBA00022905"/>
    </source>
</evidence>
<comment type="caution">
    <text evidence="6">The sequence shown here is derived from an EMBL/GenBank/DDBJ whole genome shotgun (WGS) entry which is preliminary data.</text>
</comment>
<gene>
    <name evidence="5 6" type="primary">pqqA</name>
    <name evidence="6" type="ORF">E0D97_13020</name>
</gene>
<dbReference type="AlphaFoldDB" id="A0A4R0PBI3"/>
<keyword evidence="4 5" id="KW-0884">PQQ biosynthesis</keyword>
<dbReference type="NCBIfam" id="TIGR02107">
    <property type="entry name" value="PQQ_syn_pqqA"/>
    <property type="match status" value="1"/>
</dbReference>
<dbReference type="InterPro" id="IPR011725">
    <property type="entry name" value="PQQ_synth_PqqA"/>
</dbReference>
<sequence>MAWKAPKIIEVSCGMEVTRYAPADGDEPILF</sequence>
<evidence type="ECO:0000313" key="7">
    <source>
        <dbReference type="Proteomes" id="UP000291301"/>
    </source>
</evidence>
<comment type="pathway">
    <text evidence="1 5">Cofactor biosynthesis; pyrroloquinoline quinone biosynthesis.</text>
</comment>
<dbReference type="HAMAP" id="MF_00656">
    <property type="entry name" value="PQQ_syn_PqqA"/>
    <property type="match status" value="1"/>
</dbReference>
<organism evidence="6 7">
    <name type="scientific">Oricola cellulosilytica</name>
    <dbReference type="NCBI Taxonomy" id="1429082"/>
    <lineage>
        <taxon>Bacteria</taxon>
        <taxon>Pseudomonadati</taxon>
        <taxon>Pseudomonadota</taxon>
        <taxon>Alphaproteobacteria</taxon>
        <taxon>Hyphomicrobiales</taxon>
        <taxon>Ahrensiaceae</taxon>
        <taxon>Oricola</taxon>
    </lineage>
</organism>
<evidence type="ECO:0000256" key="5">
    <source>
        <dbReference type="HAMAP-Rule" id="MF_00656"/>
    </source>
</evidence>
<dbReference type="Proteomes" id="UP000291301">
    <property type="component" value="Unassembled WGS sequence"/>
</dbReference>
<dbReference type="UniPathway" id="UPA00539"/>
<dbReference type="GO" id="GO:0018189">
    <property type="term" value="P:pyrroloquinoline quinone biosynthetic process"/>
    <property type="evidence" value="ECO:0007669"/>
    <property type="project" value="UniProtKB-UniRule"/>
</dbReference>
<proteinExistence type="inferred from homology"/>
<dbReference type="OrthoDB" id="8163745at2"/>
<keyword evidence="7" id="KW-1185">Reference proteome</keyword>
<feature type="cross-link" description="Pyrroloquinoline quinone (Glu-Tyr)" evidence="5">
    <location>
        <begin position="16"/>
        <end position="20"/>
    </location>
</feature>